<evidence type="ECO:0000313" key="2">
    <source>
        <dbReference type="Proteomes" id="UP000789396"/>
    </source>
</evidence>
<dbReference type="AlphaFoldDB" id="A0A9N9IIF6"/>
<dbReference type="EMBL" id="CAJVPZ010031130">
    <property type="protein sequence ID" value="CAG8738492.1"/>
    <property type="molecule type" value="Genomic_DNA"/>
</dbReference>
<sequence length="116" mass="13242">MSKAKLKNVLRKDLQLIQELRSEIESDLAALDIAEMGKCQGCQMPEYAIYHECQAREMKHHLTYTSSQSKPEGEDFYLCESCEIKRTEEECGNCGNSLDLNACEDCQELFCLDCCD</sequence>
<accession>A0A9N9IIF6</accession>
<evidence type="ECO:0000313" key="1">
    <source>
        <dbReference type="EMBL" id="CAG8738492.1"/>
    </source>
</evidence>
<comment type="caution">
    <text evidence="1">The sequence shown here is derived from an EMBL/GenBank/DDBJ whole genome shotgun (WGS) entry which is preliminary data.</text>
</comment>
<dbReference type="Proteomes" id="UP000789396">
    <property type="component" value="Unassembled WGS sequence"/>
</dbReference>
<organism evidence="1 2">
    <name type="scientific">Racocetra fulgida</name>
    <dbReference type="NCBI Taxonomy" id="60492"/>
    <lineage>
        <taxon>Eukaryota</taxon>
        <taxon>Fungi</taxon>
        <taxon>Fungi incertae sedis</taxon>
        <taxon>Mucoromycota</taxon>
        <taxon>Glomeromycotina</taxon>
        <taxon>Glomeromycetes</taxon>
        <taxon>Diversisporales</taxon>
        <taxon>Gigasporaceae</taxon>
        <taxon>Racocetra</taxon>
    </lineage>
</organism>
<name>A0A9N9IIF6_9GLOM</name>
<proteinExistence type="predicted"/>
<protein>
    <submittedName>
        <fullName evidence="1">17063_t:CDS:1</fullName>
    </submittedName>
</protein>
<dbReference type="OrthoDB" id="10579964at2759"/>
<reference evidence="1" key="1">
    <citation type="submission" date="2021-06" db="EMBL/GenBank/DDBJ databases">
        <authorList>
            <person name="Kallberg Y."/>
            <person name="Tangrot J."/>
            <person name="Rosling A."/>
        </authorList>
    </citation>
    <scope>NUCLEOTIDE SEQUENCE</scope>
    <source>
        <strain evidence="1">IN212</strain>
    </source>
</reference>
<gene>
    <name evidence="1" type="ORF">RFULGI_LOCUS12670</name>
</gene>
<keyword evidence="2" id="KW-1185">Reference proteome</keyword>
<feature type="non-terminal residue" evidence="1">
    <location>
        <position position="1"/>
    </location>
</feature>